<dbReference type="AlphaFoldDB" id="A0A0R3R7Z3"/>
<organism evidence="2">
    <name type="scientific">Brugia timori</name>
    <dbReference type="NCBI Taxonomy" id="42155"/>
    <lineage>
        <taxon>Eukaryota</taxon>
        <taxon>Metazoa</taxon>
        <taxon>Ecdysozoa</taxon>
        <taxon>Nematoda</taxon>
        <taxon>Chromadorea</taxon>
        <taxon>Rhabditida</taxon>
        <taxon>Spirurina</taxon>
        <taxon>Spiruromorpha</taxon>
        <taxon>Filarioidea</taxon>
        <taxon>Onchocercidae</taxon>
        <taxon>Brugia</taxon>
    </lineage>
</organism>
<evidence type="ECO:0000313" key="2">
    <source>
        <dbReference type="WBParaSite" id="BTMF_0001614901-mRNA-1"/>
    </source>
</evidence>
<proteinExistence type="predicted"/>
<name>A0A0R3R7Z3_9BILA</name>
<feature type="region of interest" description="Disordered" evidence="1">
    <location>
        <begin position="1"/>
        <end position="32"/>
    </location>
</feature>
<sequence length="94" mass="10704">LPKSNFFSFSADSSKRDAPSKRDFFSTGENSDHSDLFSNFSCTSPFNVCSRLPFKADVDCPRVSSEERSELREAKSRSDKADELEDVLCLRRRL</sequence>
<protein>
    <submittedName>
        <fullName evidence="2">Auxilin-like protein</fullName>
    </submittedName>
</protein>
<reference evidence="2" key="1">
    <citation type="submission" date="2017-02" db="UniProtKB">
        <authorList>
            <consortium name="WormBaseParasite"/>
        </authorList>
    </citation>
    <scope>IDENTIFICATION</scope>
</reference>
<accession>A0A0R3R7Z3</accession>
<feature type="compositionally biased region" description="Polar residues" evidence="1">
    <location>
        <begin position="1"/>
        <end position="12"/>
    </location>
</feature>
<dbReference type="WBParaSite" id="BTMF_0001614901-mRNA-1">
    <property type="protein sequence ID" value="BTMF_0001614901-mRNA-1"/>
    <property type="gene ID" value="BTMF_0001614901"/>
</dbReference>
<feature type="compositionally biased region" description="Basic and acidic residues" evidence="1">
    <location>
        <begin position="13"/>
        <end position="32"/>
    </location>
</feature>
<evidence type="ECO:0000256" key="1">
    <source>
        <dbReference type="SAM" id="MobiDB-lite"/>
    </source>
</evidence>